<dbReference type="AlphaFoldDB" id="A0A1C6V3F9"/>
<dbReference type="Proteomes" id="UP000198937">
    <property type="component" value="Unassembled WGS sequence"/>
</dbReference>
<protein>
    <submittedName>
        <fullName evidence="2">Uncharacterized protein</fullName>
    </submittedName>
</protein>
<name>A0A1C6V3F9_9ACTN</name>
<organism evidence="2 3">
    <name type="scientific">Micromonospora yangpuensis</name>
    <dbReference type="NCBI Taxonomy" id="683228"/>
    <lineage>
        <taxon>Bacteria</taxon>
        <taxon>Bacillati</taxon>
        <taxon>Actinomycetota</taxon>
        <taxon>Actinomycetes</taxon>
        <taxon>Micromonosporales</taxon>
        <taxon>Micromonosporaceae</taxon>
        <taxon>Micromonospora</taxon>
    </lineage>
</organism>
<dbReference type="EMBL" id="FMIA01000002">
    <property type="protein sequence ID" value="SCL60775.1"/>
    <property type="molecule type" value="Genomic_DNA"/>
</dbReference>
<gene>
    <name evidence="2" type="ORF">GA0070617_4470</name>
</gene>
<evidence type="ECO:0000313" key="2">
    <source>
        <dbReference type="EMBL" id="SCL60775.1"/>
    </source>
</evidence>
<accession>A0A1C6V3F9</accession>
<sequence length="103" mass="10233">MGRPAAEDAGALGAELVRDGLGAALVGLGAGLGGLGRGERSAFGNGPLRTPEPLASSGSTRSQPGLSTSPSVKVSPSGCVRPSLSSTISRNRLPLPRVRRAMA</sequence>
<reference evidence="2 3" key="1">
    <citation type="submission" date="2016-06" db="EMBL/GenBank/DDBJ databases">
        <authorList>
            <person name="Kjaerup R.B."/>
            <person name="Dalgaard T.S."/>
            <person name="Juul-Madsen H.R."/>
        </authorList>
    </citation>
    <scope>NUCLEOTIDE SEQUENCE [LARGE SCALE GENOMIC DNA]</scope>
    <source>
        <strain evidence="2 3">DSM 45577</strain>
    </source>
</reference>
<keyword evidence="3" id="KW-1185">Reference proteome</keyword>
<evidence type="ECO:0000313" key="3">
    <source>
        <dbReference type="Proteomes" id="UP000198937"/>
    </source>
</evidence>
<proteinExistence type="predicted"/>
<feature type="region of interest" description="Disordered" evidence="1">
    <location>
        <begin position="36"/>
        <end position="103"/>
    </location>
</feature>
<evidence type="ECO:0000256" key="1">
    <source>
        <dbReference type="SAM" id="MobiDB-lite"/>
    </source>
</evidence>
<feature type="compositionally biased region" description="Polar residues" evidence="1">
    <location>
        <begin position="56"/>
        <end position="74"/>
    </location>
</feature>